<reference evidence="1" key="1">
    <citation type="submission" date="2021-05" db="EMBL/GenBank/DDBJ databases">
        <authorList>
            <person name="Pan Q."/>
            <person name="Jouanno E."/>
            <person name="Zahm M."/>
            <person name="Klopp C."/>
            <person name="Cabau C."/>
            <person name="Louis A."/>
            <person name="Berthelot C."/>
            <person name="Parey E."/>
            <person name="Roest Crollius H."/>
            <person name="Montfort J."/>
            <person name="Robinson-Rechavi M."/>
            <person name="Bouchez O."/>
            <person name="Lampietro C."/>
            <person name="Lopez Roques C."/>
            <person name="Donnadieu C."/>
            <person name="Postlethwait J."/>
            <person name="Bobe J."/>
            <person name="Dillon D."/>
            <person name="Chandos A."/>
            <person name="von Hippel F."/>
            <person name="Guiguen Y."/>
        </authorList>
    </citation>
    <scope>NUCLEOTIDE SEQUENCE</scope>
    <source>
        <strain evidence="1">YG-Jan2019</strain>
    </source>
</reference>
<protein>
    <submittedName>
        <fullName evidence="1">Uncharacterized protein</fullName>
    </submittedName>
</protein>
<evidence type="ECO:0000313" key="2">
    <source>
        <dbReference type="Proteomes" id="UP001157502"/>
    </source>
</evidence>
<name>A0ACC2GY79_DALPE</name>
<keyword evidence="2" id="KW-1185">Reference proteome</keyword>
<dbReference type="Proteomes" id="UP001157502">
    <property type="component" value="Chromosome 8"/>
</dbReference>
<evidence type="ECO:0000313" key="1">
    <source>
        <dbReference type="EMBL" id="KAJ8008288.1"/>
    </source>
</evidence>
<organism evidence="1 2">
    <name type="scientific">Dallia pectoralis</name>
    <name type="common">Alaska blackfish</name>
    <dbReference type="NCBI Taxonomy" id="75939"/>
    <lineage>
        <taxon>Eukaryota</taxon>
        <taxon>Metazoa</taxon>
        <taxon>Chordata</taxon>
        <taxon>Craniata</taxon>
        <taxon>Vertebrata</taxon>
        <taxon>Euteleostomi</taxon>
        <taxon>Actinopterygii</taxon>
        <taxon>Neopterygii</taxon>
        <taxon>Teleostei</taxon>
        <taxon>Protacanthopterygii</taxon>
        <taxon>Esociformes</taxon>
        <taxon>Umbridae</taxon>
        <taxon>Dallia</taxon>
    </lineage>
</organism>
<sequence length="104" mass="11117">MKPVLPFPPAPDKLLPLQLEQVLSLVVRLDDCYLYRPSHRVADVIASPGPPMRGMMPIGNSAGLSDSALCVAVLLVSSAYTACTGYPHCCSSERPRASGGRKHN</sequence>
<gene>
    <name evidence="1" type="ORF">DPEC_G00103270</name>
</gene>
<proteinExistence type="predicted"/>
<accession>A0ACC2GY79</accession>
<comment type="caution">
    <text evidence="1">The sequence shown here is derived from an EMBL/GenBank/DDBJ whole genome shotgun (WGS) entry which is preliminary data.</text>
</comment>
<dbReference type="EMBL" id="CM055735">
    <property type="protein sequence ID" value="KAJ8008288.1"/>
    <property type="molecule type" value="Genomic_DNA"/>
</dbReference>